<evidence type="ECO:0000313" key="2">
    <source>
        <dbReference type="EMBL" id="EON67716.1"/>
    </source>
</evidence>
<feature type="compositionally biased region" description="Basic and acidic residues" evidence="1">
    <location>
        <begin position="1"/>
        <end position="14"/>
    </location>
</feature>
<sequence>MARAAARADARELDNSDMDSVFGPAHSGVVRLRPIRKAKATWKPLDLSDIDSDNYYAKPEGLAKTIDFPRRAEQALADETDITALTSDSVSSRRDSAASLVRPISHHSQYEFTPQARNRTPSKAFNQTARADPANPAHTSTLSEPAQNQSDDSPAKPYPDDIIAVFGPNLPKPGFLDQTEGEREGEVRFVHHPNDDVSAHQWSSTEFRWVNLGQFSYERKRIEGTLAKDRLRGQTAEMSLHQHSLAYFRAVGKQREGSDLRQGMPQLPSFTGIDYNKKNRPPLHTTIFGDSSGRYASLSTVNPTQETNLPTLGNLGLSRGPAAANQQPPHFPQPFTNPQDDPFVSSPPAHLPNNSGPYSAINDHAQLRPVQGMNFGFQFPSQPEASGQPDMGSNSIFEASDRRRQMFAEQERNRIQQDLWPENRQKNLRGIDVGEEAANSLRTLRGSAPEFAFPAKTQPADQAPLQQIGNLRSTRASIKEQVSRLSDSAAARTVGGSLPRTVLHDPQAGPSTQTYYPPAEPLPRPTGSAFPPHTLPSVLTNAAAYQANQAYHIPPQHHGFLQPQPQEQLPSSSGSAAIGRDPIQARQALQYNSDSIGNYQNGEHDIITFTSPSNLSWDQLKALKPTPQNFKGPFFQDTIPTASDLTQPLATHKDFDTELHDWWTNTKLKERHKEAYEAYTCVSSSPVSMRNVRGRGQGVPHPGAIGSGRPSALNTDTGPGITRLLIPIFENLSSYVQGPEETRHDFWARYAKPKAEWVDENPDRARSFFGKTETSPVVDRGRRDSVFKPTAGGAPQTLFERLGGRGLEGLGAARGGAGIGFGSFASGVC</sequence>
<feature type="region of interest" description="Disordered" evidence="1">
    <location>
        <begin position="87"/>
        <end position="162"/>
    </location>
</feature>
<feature type="compositionally biased region" description="Polar residues" evidence="1">
    <location>
        <begin position="106"/>
        <end position="129"/>
    </location>
</feature>
<organism evidence="2 3">
    <name type="scientific">Coniosporium apollinis (strain CBS 100218)</name>
    <name type="common">Rock-inhabiting black yeast</name>
    <dbReference type="NCBI Taxonomy" id="1168221"/>
    <lineage>
        <taxon>Eukaryota</taxon>
        <taxon>Fungi</taxon>
        <taxon>Dikarya</taxon>
        <taxon>Ascomycota</taxon>
        <taxon>Pezizomycotina</taxon>
        <taxon>Dothideomycetes</taxon>
        <taxon>Dothideomycetes incertae sedis</taxon>
        <taxon>Coniosporium</taxon>
    </lineage>
</organism>
<protein>
    <submittedName>
        <fullName evidence="2">Uncharacterized protein</fullName>
    </submittedName>
</protein>
<feature type="compositionally biased region" description="Low complexity" evidence="1">
    <location>
        <begin position="562"/>
        <end position="575"/>
    </location>
</feature>
<keyword evidence="3" id="KW-1185">Reference proteome</keyword>
<evidence type="ECO:0000256" key="1">
    <source>
        <dbReference type="SAM" id="MobiDB-lite"/>
    </source>
</evidence>
<evidence type="ECO:0000313" key="3">
    <source>
        <dbReference type="Proteomes" id="UP000016924"/>
    </source>
</evidence>
<dbReference type="Proteomes" id="UP000016924">
    <property type="component" value="Unassembled WGS sequence"/>
</dbReference>
<dbReference type="GeneID" id="19904170"/>
<proteinExistence type="predicted"/>
<accession>R7Z1D1</accession>
<reference evidence="3" key="1">
    <citation type="submission" date="2012-06" db="EMBL/GenBank/DDBJ databases">
        <title>The genome sequence of Coniosporium apollinis CBS 100218.</title>
        <authorList>
            <consortium name="The Broad Institute Genome Sequencing Platform"/>
            <person name="Cuomo C."/>
            <person name="Gorbushina A."/>
            <person name="Noack S."/>
            <person name="Walker B."/>
            <person name="Young S.K."/>
            <person name="Zeng Q."/>
            <person name="Gargeya S."/>
            <person name="Fitzgerald M."/>
            <person name="Haas B."/>
            <person name="Abouelleil A."/>
            <person name="Alvarado L."/>
            <person name="Arachchi H.M."/>
            <person name="Berlin A.M."/>
            <person name="Chapman S.B."/>
            <person name="Goldberg J."/>
            <person name="Griggs A."/>
            <person name="Gujja S."/>
            <person name="Hansen M."/>
            <person name="Howarth C."/>
            <person name="Imamovic A."/>
            <person name="Larimer J."/>
            <person name="McCowan C."/>
            <person name="Montmayeur A."/>
            <person name="Murphy C."/>
            <person name="Neiman D."/>
            <person name="Pearson M."/>
            <person name="Priest M."/>
            <person name="Roberts A."/>
            <person name="Saif S."/>
            <person name="Shea T."/>
            <person name="Sisk P."/>
            <person name="Sykes S."/>
            <person name="Wortman J."/>
            <person name="Nusbaum C."/>
            <person name="Birren B."/>
        </authorList>
    </citation>
    <scope>NUCLEOTIDE SEQUENCE [LARGE SCALE GENOMIC DNA]</scope>
    <source>
        <strain evidence="3">CBS 100218</strain>
    </source>
</reference>
<dbReference type="eggNOG" id="ENOG502T5VC">
    <property type="taxonomic scope" value="Eukaryota"/>
</dbReference>
<feature type="region of interest" description="Disordered" evidence="1">
    <location>
        <begin position="483"/>
        <end position="534"/>
    </location>
</feature>
<dbReference type="RefSeq" id="XP_007783033.1">
    <property type="nucleotide sequence ID" value="XM_007784843.1"/>
</dbReference>
<name>R7Z1D1_CONA1</name>
<dbReference type="OrthoDB" id="10251048at2759"/>
<dbReference type="EMBL" id="JH767589">
    <property type="protein sequence ID" value="EON67716.1"/>
    <property type="molecule type" value="Genomic_DNA"/>
</dbReference>
<dbReference type="AlphaFoldDB" id="R7Z1D1"/>
<feature type="compositionally biased region" description="Polar residues" evidence="1">
    <location>
        <begin position="137"/>
        <end position="152"/>
    </location>
</feature>
<feature type="region of interest" description="Disordered" evidence="1">
    <location>
        <begin position="555"/>
        <end position="578"/>
    </location>
</feature>
<feature type="region of interest" description="Disordered" evidence="1">
    <location>
        <begin position="1"/>
        <end position="24"/>
    </location>
</feature>
<dbReference type="OMA" id="WDIAGQH"/>
<feature type="region of interest" description="Disordered" evidence="1">
    <location>
        <begin position="319"/>
        <end position="338"/>
    </location>
</feature>
<gene>
    <name evidence="2" type="ORF">W97_06859</name>
</gene>
<dbReference type="HOGENOM" id="CLU_341948_0_0_1"/>
<feature type="region of interest" description="Disordered" evidence="1">
    <location>
        <begin position="256"/>
        <end position="278"/>
    </location>
</feature>
<feature type="compositionally biased region" description="Polar residues" evidence="1">
    <location>
        <begin position="324"/>
        <end position="338"/>
    </location>
</feature>